<dbReference type="SUPFAM" id="SSF57884">
    <property type="entry name" value="Ada DNA repair protein, N-terminal domain (N-Ada 10)"/>
    <property type="match status" value="1"/>
</dbReference>
<comment type="catalytic activity">
    <reaction evidence="8">
        <text>a 6-O-methyl-2'-deoxyguanosine in DNA + L-cysteinyl-[protein] = S-methyl-L-cysteinyl-[protein] + a 2'-deoxyguanosine in DNA</text>
        <dbReference type="Rhea" id="RHEA:24000"/>
        <dbReference type="Rhea" id="RHEA-COMP:10131"/>
        <dbReference type="Rhea" id="RHEA-COMP:10132"/>
        <dbReference type="Rhea" id="RHEA-COMP:11367"/>
        <dbReference type="Rhea" id="RHEA-COMP:11368"/>
        <dbReference type="ChEBI" id="CHEBI:29950"/>
        <dbReference type="ChEBI" id="CHEBI:82612"/>
        <dbReference type="ChEBI" id="CHEBI:85445"/>
        <dbReference type="ChEBI" id="CHEBI:85448"/>
        <dbReference type="EC" id="2.1.1.63"/>
    </reaction>
</comment>
<evidence type="ECO:0000256" key="1">
    <source>
        <dbReference type="ARBA" id="ARBA00001286"/>
    </source>
</evidence>
<evidence type="ECO:0000313" key="15">
    <source>
        <dbReference type="Proteomes" id="UP000270190"/>
    </source>
</evidence>
<dbReference type="PANTHER" id="PTHR10815:SF5">
    <property type="entry name" value="METHYLATED-DNA--PROTEIN-CYSTEINE METHYLTRANSFERASE"/>
    <property type="match status" value="1"/>
</dbReference>
<accession>A0A1D2L591</accession>
<dbReference type="GO" id="GO:0043565">
    <property type="term" value="F:sequence-specific DNA binding"/>
    <property type="evidence" value="ECO:0007669"/>
    <property type="project" value="InterPro"/>
</dbReference>
<evidence type="ECO:0000256" key="8">
    <source>
        <dbReference type="ARBA" id="ARBA00049348"/>
    </source>
</evidence>
<evidence type="ECO:0000256" key="10">
    <source>
        <dbReference type="PIRSR" id="PIRSR000409-3"/>
    </source>
</evidence>
<comment type="cofactor">
    <cofactor evidence="10">
        <name>Zn(2+)</name>
        <dbReference type="ChEBI" id="CHEBI:29105"/>
    </cofactor>
    <text evidence="10">Binds 1 zinc ion per subunit.</text>
</comment>
<dbReference type="InterPro" id="IPR008332">
    <property type="entry name" value="MethylG_MeTrfase_N"/>
</dbReference>
<dbReference type="PROSITE" id="PS00374">
    <property type="entry name" value="MGMT"/>
    <property type="match status" value="1"/>
</dbReference>
<evidence type="ECO:0000313" key="13">
    <source>
        <dbReference type="EMBL" id="SPP27610.1"/>
    </source>
</evidence>
<dbReference type="Gene3D" id="3.30.160.70">
    <property type="entry name" value="Methylated DNA-protein cysteine methyltransferase domain"/>
    <property type="match status" value="1"/>
</dbReference>
<dbReference type="InterPro" id="IPR014048">
    <property type="entry name" value="MethylDNA_cys_MeTrfase_DNA-bd"/>
</dbReference>
<dbReference type="Gene3D" id="1.10.10.10">
    <property type="entry name" value="Winged helix-like DNA-binding domain superfamily/Winged helix DNA-binding domain"/>
    <property type="match status" value="1"/>
</dbReference>
<dbReference type="SUPFAM" id="SSF46767">
    <property type="entry name" value="Methylated DNA-protein cysteine methyltransferase, C-terminal domain"/>
    <property type="match status" value="1"/>
</dbReference>
<name>A0A1D2L591_BROTH</name>
<dbReference type="InterPro" id="IPR018060">
    <property type="entry name" value="HTH_AraC"/>
</dbReference>
<keyword evidence="10" id="KW-0862">Zinc</keyword>
<feature type="domain" description="HTH araC/xylS-type" evidence="11">
    <location>
        <begin position="85"/>
        <end position="181"/>
    </location>
</feature>
<dbReference type="RefSeq" id="WP_069118339.1">
    <property type="nucleotide sequence ID" value="NZ_CBCPKC010000007.1"/>
</dbReference>
<dbReference type="GO" id="GO:0008270">
    <property type="term" value="F:zinc ion binding"/>
    <property type="evidence" value="ECO:0007669"/>
    <property type="project" value="InterPro"/>
</dbReference>
<feature type="binding site" evidence="10">
    <location>
        <position position="37"/>
    </location>
    <ligand>
        <name>Zn(2+)</name>
        <dbReference type="ChEBI" id="CHEBI:29105"/>
    </ligand>
</feature>
<keyword evidence="7" id="KW-0234">DNA repair</keyword>
<comment type="catalytic activity">
    <reaction evidence="1">
        <text>a 4-O-methyl-thymidine in DNA + L-cysteinyl-[protein] = a thymidine in DNA + S-methyl-L-cysteinyl-[protein]</text>
        <dbReference type="Rhea" id="RHEA:53428"/>
        <dbReference type="Rhea" id="RHEA-COMP:10131"/>
        <dbReference type="Rhea" id="RHEA-COMP:10132"/>
        <dbReference type="Rhea" id="RHEA-COMP:13555"/>
        <dbReference type="Rhea" id="RHEA-COMP:13556"/>
        <dbReference type="ChEBI" id="CHEBI:29950"/>
        <dbReference type="ChEBI" id="CHEBI:82612"/>
        <dbReference type="ChEBI" id="CHEBI:137386"/>
        <dbReference type="ChEBI" id="CHEBI:137387"/>
        <dbReference type="EC" id="2.1.1.63"/>
    </reaction>
</comment>
<dbReference type="InterPro" id="IPR016221">
    <property type="entry name" value="Bifunct_regulatory_prot_Ada"/>
</dbReference>
<dbReference type="EMBL" id="OUNC01000009">
    <property type="protein sequence ID" value="SPP27610.1"/>
    <property type="molecule type" value="Genomic_DNA"/>
</dbReference>
<dbReference type="Proteomes" id="UP000270190">
    <property type="component" value="Unassembled WGS sequence"/>
</dbReference>
<dbReference type="PIRSF" id="PIRSF000409">
    <property type="entry name" value="Ada"/>
    <property type="match status" value="1"/>
</dbReference>
<dbReference type="EC" id="2.1.1.63" evidence="13"/>
<dbReference type="GO" id="GO:0006281">
    <property type="term" value="P:DNA repair"/>
    <property type="evidence" value="ECO:0007669"/>
    <property type="project" value="UniProtKB-KW"/>
</dbReference>
<dbReference type="OrthoDB" id="9802228at2"/>
<evidence type="ECO:0000313" key="14">
    <source>
        <dbReference type="Proteomes" id="UP000243591"/>
    </source>
</evidence>
<keyword evidence="6" id="KW-0010">Activator</keyword>
<evidence type="ECO:0000256" key="5">
    <source>
        <dbReference type="ARBA" id="ARBA00022763"/>
    </source>
</evidence>
<dbReference type="PANTHER" id="PTHR10815">
    <property type="entry name" value="METHYLATED-DNA--PROTEIN-CYSTEINE METHYLTRANSFERASE"/>
    <property type="match status" value="1"/>
</dbReference>
<feature type="active site" description="Nucleophile; methyl group acceptor from methylphosphotriester" evidence="9">
    <location>
        <position position="37"/>
    </location>
</feature>
<dbReference type="KEGG" id="bths:CNY62_04865"/>
<feature type="binding site" evidence="10">
    <location>
        <position position="68"/>
    </location>
    <ligand>
        <name>Zn(2+)</name>
        <dbReference type="ChEBI" id="CHEBI:29105"/>
    </ligand>
</feature>
<evidence type="ECO:0000256" key="6">
    <source>
        <dbReference type="ARBA" id="ARBA00023159"/>
    </source>
</evidence>
<dbReference type="CDD" id="cd06445">
    <property type="entry name" value="ATase"/>
    <property type="match status" value="1"/>
</dbReference>
<dbReference type="Gene3D" id="3.40.10.10">
    <property type="entry name" value="DNA Methylphosphotriester Repair Domain"/>
    <property type="match status" value="1"/>
</dbReference>
<keyword evidence="14" id="KW-1185">Reference proteome</keyword>
<dbReference type="SUPFAM" id="SSF53155">
    <property type="entry name" value="Methylated DNA-protein cysteine methyltransferase domain"/>
    <property type="match status" value="1"/>
</dbReference>
<dbReference type="InterPro" id="IPR036388">
    <property type="entry name" value="WH-like_DNA-bd_sf"/>
</dbReference>
<feature type="active site" description="Nucleophile; methyl group acceptor from either O6-methylguanine or O4-methylthymine" evidence="9">
    <location>
        <position position="319"/>
    </location>
</feature>
<dbReference type="GO" id="GO:0003700">
    <property type="term" value="F:DNA-binding transcription factor activity"/>
    <property type="evidence" value="ECO:0007669"/>
    <property type="project" value="InterPro"/>
</dbReference>
<dbReference type="GO" id="GO:0003908">
    <property type="term" value="F:methylated-DNA-[protein]-cysteine S-methyltransferase activity"/>
    <property type="evidence" value="ECO:0007669"/>
    <property type="project" value="UniProtKB-EC"/>
</dbReference>
<dbReference type="SMART" id="SM00342">
    <property type="entry name" value="HTH_ARAC"/>
    <property type="match status" value="1"/>
</dbReference>
<dbReference type="FunFam" id="1.10.10.10:FF:000337">
    <property type="entry name" value="Methylated-DNA--protein-cysteine methyltransferase"/>
    <property type="match status" value="1"/>
</dbReference>
<evidence type="ECO:0000256" key="4">
    <source>
        <dbReference type="ARBA" id="ARBA00022679"/>
    </source>
</evidence>
<reference evidence="13" key="3">
    <citation type="submission" date="2018-04" db="EMBL/GenBank/DDBJ databases">
        <authorList>
            <person name="Go L.Y."/>
            <person name="Mitchell J.A."/>
        </authorList>
    </citation>
    <scope>NUCLEOTIDE SEQUENCE</scope>
    <source>
        <strain evidence="13">BSAS1 3</strain>
    </source>
</reference>
<dbReference type="Pfam" id="PF02870">
    <property type="entry name" value="Methyltransf_1N"/>
    <property type="match status" value="1"/>
</dbReference>
<keyword evidence="3 13" id="KW-0489">Methyltransferase</keyword>
<evidence type="ECO:0000256" key="3">
    <source>
        <dbReference type="ARBA" id="ARBA00022603"/>
    </source>
</evidence>
<reference evidence="15" key="2">
    <citation type="submission" date="2018-04" db="EMBL/GenBank/DDBJ databases">
        <authorList>
            <person name="Illikoud N."/>
        </authorList>
    </citation>
    <scope>NUCLEOTIDE SEQUENCE [LARGE SCALE GENOMIC DNA]</scope>
</reference>
<dbReference type="NCBIfam" id="TIGR00589">
    <property type="entry name" value="ogt"/>
    <property type="match status" value="1"/>
</dbReference>
<dbReference type="AlphaFoldDB" id="A0A1D2L591"/>
<dbReference type="EMBL" id="CP023483">
    <property type="protein sequence ID" value="ATF25777.1"/>
    <property type="molecule type" value="Genomic_DNA"/>
</dbReference>
<feature type="binding site" evidence="10">
    <location>
        <position position="41"/>
    </location>
    <ligand>
        <name>Zn(2+)</name>
        <dbReference type="ChEBI" id="CHEBI:29105"/>
    </ligand>
</feature>
<dbReference type="Gene3D" id="1.10.10.60">
    <property type="entry name" value="Homeodomain-like"/>
    <property type="match status" value="1"/>
</dbReference>
<dbReference type="GO" id="GO:0032259">
    <property type="term" value="P:methylation"/>
    <property type="evidence" value="ECO:0007669"/>
    <property type="project" value="UniProtKB-KW"/>
</dbReference>
<organism evidence="12 14">
    <name type="scientific">Brochothrix thermosphacta</name>
    <name type="common">Microbacterium thermosphactum</name>
    <dbReference type="NCBI Taxonomy" id="2756"/>
    <lineage>
        <taxon>Bacteria</taxon>
        <taxon>Bacillati</taxon>
        <taxon>Bacillota</taxon>
        <taxon>Bacilli</taxon>
        <taxon>Bacillales</taxon>
        <taxon>Listeriaceae</taxon>
        <taxon>Brochothrix</taxon>
    </lineage>
</organism>
<dbReference type="InterPro" id="IPR035451">
    <property type="entry name" value="Ada-like_dom_sf"/>
</dbReference>
<dbReference type="InterPro" id="IPR036631">
    <property type="entry name" value="MGMT_N_sf"/>
</dbReference>
<gene>
    <name evidence="13" type="ORF">BTBSAS_170003</name>
    <name evidence="12" type="ORF">CNY62_04865</name>
</gene>
<reference evidence="12 14" key="1">
    <citation type="submission" date="2017-09" db="EMBL/GenBank/DDBJ databases">
        <title>Complete Genome Sequences of Two Strains of the Meat Spoilage Bacterium Brochothrix thermosphacta Isolated from Ground Chicken.</title>
        <authorList>
            <person name="Paoli G.C."/>
            <person name="Wijey C."/>
            <person name="Chen C.-Y."/>
            <person name="Nguyen L."/>
            <person name="Yan X."/>
            <person name="Irwin P.L."/>
        </authorList>
    </citation>
    <scope>NUCLEOTIDE SEQUENCE [LARGE SCALE GENOMIC DNA]</scope>
    <source>
        <strain evidence="12 14">BI</strain>
    </source>
</reference>
<dbReference type="STRING" id="2756.BFR44_06995"/>
<keyword evidence="13" id="KW-0238">DNA-binding</keyword>
<evidence type="ECO:0000256" key="2">
    <source>
        <dbReference type="ARBA" id="ARBA00022490"/>
    </source>
</evidence>
<keyword evidence="2" id="KW-0963">Cytoplasm</keyword>
<dbReference type="Pfam" id="PF12833">
    <property type="entry name" value="HTH_18"/>
    <property type="match status" value="1"/>
</dbReference>
<dbReference type="InterPro" id="IPR004026">
    <property type="entry name" value="Ada_DNA_repair_Zn-bd"/>
</dbReference>
<protein>
    <submittedName>
        <fullName evidence="12">Bifunctional transcriptional activator/DNA repair enzyme protein Ada</fullName>
    </submittedName>
    <submittedName>
        <fullName evidence="13">Putative fused DNA-binding transcriptional dual regulator O6-methylguanine-DNA methyltransferase, Ada</fullName>
        <ecNumber evidence="13">2.1.1.63</ecNumber>
    </submittedName>
</protein>
<dbReference type="InterPro" id="IPR001497">
    <property type="entry name" value="MethylDNA_cys_MeTrfase_AS"/>
</dbReference>
<dbReference type="Pfam" id="PF02805">
    <property type="entry name" value="Ada_Zn_binding"/>
    <property type="match status" value="1"/>
</dbReference>
<keyword evidence="4 13" id="KW-0808">Transferase</keyword>
<sequence length="352" mass="39915">MIQDEQTKKVYYKMLIEKNSHYEGIFYVGVKTTGVFCRPTCPARKPKEENCEFFDTAQEATLASYRPCKRCQPLNTPSGLSPEVKELVASIEANPEKKWTDRDFDELTISPNTARRQFKKQFGMTFIEYARARRLGLAFHSIRKGTRLIDAQLDSSFESSNGFRDAFTRTMGIVPQKNKDIRLLSACWIETKLGPMLAIANDEALYLLEFVDRRGLEKEIEKLRKRQTVAIVPGTNLLLERLEQELNQYFNGELSAFETPIATEIGTPFERTVWALLRTIPSGTTTSYKALAQQLGNDKAARAVARANGANQISLLIPCHRVIQSNGEMGGYGGGVERKKWLLRNEENTRKA</sequence>
<dbReference type="PROSITE" id="PS01124">
    <property type="entry name" value="HTH_ARAC_FAMILY_2"/>
    <property type="match status" value="1"/>
</dbReference>
<keyword evidence="5" id="KW-0227">DNA damage</keyword>
<evidence type="ECO:0000256" key="9">
    <source>
        <dbReference type="PIRSR" id="PIRSR000409-1"/>
    </source>
</evidence>
<evidence type="ECO:0000313" key="12">
    <source>
        <dbReference type="EMBL" id="ATF25777.1"/>
    </source>
</evidence>
<feature type="binding site" evidence="10">
    <location>
        <position position="71"/>
    </location>
    <ligand>
        <name>Zn(2+)</name>
        <dbReference type="ChEBI" id="CHEBI:29105"/>
    </ligand>
</feature>
<evidence type="ECO:0000259" key="11">
    <source>
        <dbReference type="PROSITE" id="PS01124"/>
    </source>
</evidence>
<dbReference type="InterPro" id="IPR036217">
    <property type="entry name" value="MethylDNA_cys_MeTrfase_DNAb"/>
</dbReference>
<evidence type="ECO:0000256" key="7">
    <source>
        <dbReference type="ARBA" id="ARBA00023204"/>
    </source>
</evidence>
<dbReference type="Pfam" id="PF01035">
    <property type="entry name" value="DNA_binding_1"/>
    <property type="match status" value="1"/>
</dbReference>
<proteinExistence type="predicted"/>
<dbReference type="Proteomes" id="UP000243591">
    <property type="component" value="Chromosome"/>
</dbReference>
<keyword evidence="10" id="KW-0479">Metal-binding</keyword>